<dbReference type="PANTHER" id="PTHR12277:SF81">
    <property type="entry name" value="PROTEIN ABHD13"/>
    <property type="match status" value="1"/>
</dbReference>
<organism evidence="2 3">
    <name type="scientific">Alteromonas pelagimontana</name>
    <dbReference type="NCBI Taxonomy" id="1858656"/>
    <lineage>
        <taxon>Bacteria</taxon>
        <taxon>Pseudomonadati</taxon>
        <taxon>Pseudomonadota</taxon>
        <taxon>Gammaproteobacteria</taxon>
        <taxon>Alteromonadales</taxon>
        <taxon>Alteromonadaceae</taxon>
        <taxon>Alteromonas/Salinimonas group</taxon>
        <taxon>Alteromonas</taxon>
    </lineage>
</organism>
<evidence type="ECO:0000313" key="3">
    <source>
        <dbReference type="Proteomes" id="UP000219285"/>
    </source>
</evidence>
<dbReference type="PANTHER" id="PTHR12277">
    <property type="entry name" value="ALPHA/BETA HYDROLASE DOMAIN-CONTAINING PROTEIN"/>
    <property type="match status" value="1"/>
</dbReference>
<gene>
    <name evidence="2" type="ORF">CA267_007025</name>
</gene>
<sequence>MRNGISIMLLLWWVSGCTTLNISESQIMQPMHSDVASVQVIASLPEGYQQHTHWVEQEDGRRAYGVSARHPDNSITILYFGGNAFDVSSQGAGIVEAFTKMNVNIFLFDHPGYGKSTGTPSVESLKSNAVANFDYVKSMVKGKLLVHGLSLGSFEAAHVAMRRPVDALVLEAGATNVTEWADTLVPWYATPFVKLEIDDKLTKVDNVEVVQSQTAPLLIMVGEDDQQTPPQLSKKLYQEAITTRKRYHVFRGLKHGEVMGDTAVYTVYSAFLKSLENPGDGNAEPSLSLKSLP</sequence>
<dbReference type="GO" id="GO:0006508">
    <property type="term" value="P:proteolysis"/>
    <property type="evidence" value="ECO:0007669"/>
    <property type="project" value="InterPro"/>
</dbReference>
<dbReference type="Proteomes" id="UP000219285">
    <property type="component" value="Chromosome"/>
</dbReference>
<dbReference type="Gene3D" id="3.40.50.1820">
    <property type="entry name" value="alpha/beta hydrolase"/>
    <property type="match status" value="1"/>
</dbReference>
<dbReference type="AlphaFoldDB" id="A0A6M4MBG8"/>
<dbReference type="PROSITE" id="PS51257">
    <property type="entry name" value="PROKAR_LIPOPROTEIN"/>
    <property type="match status" value="1"/>
</dbReference>
<evidence type="ECO:0000313" key="2">
    <source>
        <dbReference type="EMBL" id="QJR80542.1"/>
    </source>
</evidence>
<proteinExistence type="predicted"/>
<keyword evidence="3" id="KW-1185">Reference proteome</keyword>
<dbReference type="OrthoDB" id="9798884at2"/>
<dbReference type="InterPro" id="IPR001375">
    <property type="entry name" value="Peptidase_S9_cat"/>
</dbReference>
<dbReference type="GO" id="GO:0008236">
    <property type="term" value="F:serine-type peptidase activity"/>
    <property type="evidence" value="ECO:0007669"/>
    <property type="project" value="InterPro"/>
</dbReference>
<protein>
    <submittedName>
        <fullName evidence="2">Prolyl oligopeptidase family serine peptidase</fullName>
    </submittedName>
</protein>
<name>A0A6M4MBG8_9ALTE</name>
<accession>A0A6M4MBG8</accession>
<dbReference type="Pfam" id="PF00326">
    <property type="entry name" value="Peptidase_S9"/>
    <property type="match status" value="1"/>
</dbReference>
<evidence type="ECO:0000259" key="1">
    <source>
        <dbReference type="Pfam" id="PF00326"/>
    </source>
</evidence>
<dbReference type="SUPFAM" id="SSF53474">
    <property type="entry name" value="alpha/beta-Hydrolases"/>
    <property type="match status" value="1"/>
</dbReference>
<feature type="domain" description="Peptidase S9 prolyl oligopeptidase catalytic" evidence="1">
    <location>
        <begin position="141"/>
        <end position="267"/>
    </location>
</feature>
<reference evidence="3" key="1">
    <citation type="submission" date="2014-12" db="EMBL/GenBank/DDBJ databases">
        <title>Complete genome sequence of a multi-drug resistant Klebsiella pneumoniae.</title>
        <authorList>
            <person name="Hua X."/>
            <person name="Chen Q."/>
            <person name="Li X."/>
            <person name="Feng Y."/>
            <person name="Ruan Z."/>
            <person name="Yu Y."/>
        </authorList>
    </citation>
    <scope>NUCLEOTIDE SEQUENCE [LARGE SCALE GENOMIC DNA]</scope>
    <source>
        <strain evidence="3">5.12</strain>
    </source>
</reference>
<dbReference type="RefSeq" id="WP_075608151.1">
    <property type="nucleotide sequence ID" value="NZ_CP052766.1"/>
</dbReference>
<dbReference type="InterPro" id="IPR029058">
    <property type="entry name" value="AB_hydrolase_fold"/>
</dbReference>
<dbReference type="EMBL" id="CP052766">
    <property type="protein sequence ID" value="QJR80542.1"/>
    <property type="molecule type" value="Genomic_DNA"/>
</dbReference>
<reference evidence="2 3" key="2">
    <citation type="submission" date="2020-04" db="EMBL/GenBank/DDBJ databases">
        <title>Complete genome sequence of Alteromonas pelagimontana 5.12T.</title>
        <authorList>
            <person name="Sinha R.K."/>
            <person name="Krishnan K.P."/>
            <person name="Kurian J.P."/>
        </authorList>
    </citation>
    <scope>NUCLEOTIDE SEQUENCE [LARGE SCALE GENOMIC DNA]</scope>
    <source>
        <strain evidence="2 3">5.12</strain>
    </source>
</reference>
<dbReference type="KEGG" id="apel:CA267_007025"/>